<sequence length="427" mass="49470">MAKPTEENVWINDPVPRLPPPKPHAIALLPRPKGLSYVSSYRPTYYSQIYRRNYIDPHQNQRFKDAFYRYFAHHDGSAFRYHRMVGFYRNGKAYALGRHDLIIDDLEAEGVLVGGKFYESGKSPEFIVLHRPPTKWYETWSDRIFGTQETCNKLLRDGYVEGPDLIDGMHRTKVIKTSLEIVDQWDDKGMDKPDSTECNLKSIHGYDSESVNLFSHWIVVKVNLKYWYSNKALTNTEHLLNLILIKTISAPAPAKLPWPPVQAMGNAKPRTTNWDITDPLYRPIEPTKHIIKSLLRPEALPLTTTDPEPHFRYSNILRHNYTQPRTNQHLKTAFYRSFADSLTDKVFDYDRIVGYYRNGKAYAWGMQEKMIDHLNAEGVLVRPLGDGCHDHSKKYPAFIVLHRRCSVDLVGGYMLIVTVSRTAKEMV</sequence>
<keyword evidence="2" id="KW-1185">Reference proteome</keyword>
<name>A0A3N4HPC2_ASCIM</name>
<proteinExistence type="predicted"/>
<dbReference type="EMBL" id="ML119759">
    <property type="protein sequence ID" value="RPA75673.1"/>
    <property type="molecule type" value="Genomic_DNA"/>
</dbReference>
<organism evidence="1 2">
    <name type="scientific">Ascobolus immersus RN42</name>
    <dbReference type="NCBI Taxonomy" id="1160509"/>
    <lineage>
        <taxon>Eukaryota</taxon>
        <taxon>Fungi</taxon>
        <taxon>Dikarya</taxon>
        <taxon>Ascomycota</taxon>
        <taxon>Pezizomycotina</taxon>
        <taxon>Pezizomycetes</taxon>
        <taxon>Pezizales</taxon>
        <taxon>Ascobolaceae</taxon>
        <taxon>Ascobolus</taxon>
    </lineage>
</organism>
<protein>
    <submittedName>
        <fullName evidence="1">Uncharacterized protein</fullName>
    </submittedName>
</protein>
<evidence type="ECO:0000313" key="2">
    <source>
        <dbReference type="Proteomes" id="UP000275078"/>
    </source>
</evidence>
<dbReference type="Proteomes" id="UP000275078">
    <property type="component" value="Unassembled WGS sequence"/>
</dbReference>
<reference evidence="1 2" key="1">
    <citation type="journal article" date="2018" name="Nat. Ecol. Evol.">
        <title>Pezizomycetes genomes reveal the molecular basis of ectomycorrhizal truffle lifestyle.</title>
        <authorList>
            <person name="Murat C."/>
            <person name="Payen T."/>
            <person name="Noel B."/>
            <person name="Kuo A."/>
            <person name="Morin E."/>
            <person name="Chen J."/>
            <person name="Kohler A."/>
            <person name="Krizsan K."/>
            <person name="Balestrini R."/>
            <person name="Da Silva C."/>
            <person name="Montanini B."/>
            <person name="Hainaut M."/>
            <person name="Levati E."/>
            <person name="Barry K.W."/>
            <person name="Belfiori B."/>
            <person name="Cichocki N."/>
            <person name="Clum A."/>
            <person name="Dockter R.B."/>
            <person name="Fauchery L."/>
            <person name="Guy J."/>
            <person name="Iotti M."/>
            <person name="Le Tacon F."/>
            <person name="Lindquist E.A."/>
            <person name="Lipzen A."/>
            <person name="Malagnac F."/>
            <person name="Mello A."/>
            <person name="Molinier V."/>
            <person name="Miyauchi S."/>
            <person name="Poulain J."/>
            <person name="Riccioni C."/>
            <person name="Rubini A."/>
            <person name="Sitrit Y."/>
            <person name="Splivallo R."/>
            <person name="Traeger S."/>
            <person name="Wang M."/>
            <person name="Zifcakova L."/>
            <person name="Wipf D."/>
            <person name="Zambonelli A."/>
            <person name="Paolocci F."/>
            <person name="Nowrousian M."/>
            <person name="Ottonello S."/>
            <person name="Baldrian P."/>
            <person name="Spatafora J.W."/>
            <person name="Henrissat B."/>
            <person name="Nagy L.G."/>
            <person name="Aury J.M."/>
            <person name="Wincker P."/>
            <person name="Grigoriev I.V."/>
            <person name="Bonfante P."/>
            <person name="Martin F.M."/>
        </authorList>
    </citation>
    <scope>NUCLEOTIDE SEQUENCE [LARGE SCALE GENOMIC DNA]</scope>
    <source>
        <strain evidence="1 2">RN42</strain>
    </source>
</reference>
<evidence type="ECO:0000313" key="1">
    <source>
        <dbReference type="EMBL" id="RPA75673.1"/>
    </source>
</evidence>
<gene>
    <name evidence="1" type="ORF">BJ508DRAFT_338570</name>
</gene>
<accession>A0A3N4HPC2</accession>
<dbReference type="AlphaFoldDB" id="A0A3N4HPC2"/>